<dbReference type="AlphaFoldDB" id="A0A077LZL0"/>
<proteinExistence type="predicted"/>
<organism evidence="5 6">
    <name type="scientific">Nostocoides japonicum T1-X7</name>
    <dbReference type="NCBI Taxonomy" id="1194083"/>
    <lineage>
        <taxon>Bacteria</taxon>
        <taxon>Bacillati</taxon>
        <taxon>Actinomycetota</taxon>
        <taxon>Actinomycetes</taxon>
        <taxon>Micrococcales</taxon>
        <taxon>Intrasporangiaceae</taxon>
        <taxon>Nostocoides</taxon>
    </lineage>
</organism>
<sequence length="279" mass="30160">MTGRHWHASHRPRGPLRRYACRVVAYGMSGEPPGRHIGMPSRRLTLVVSLDEPLTLTQPGDVRTSALGACVAGLAVRPTTIHHEGRWRGIQVDLRPSAARSLLGVPVAELGERSHELADVVGPVADTLRARLHDVGTPAEMFDVVDDALGALWGDTGGTRPEVAEAWRLLGTAERGLTVTEVARRVGWSTRHLESQLTAEVGLTPTQVVRLSRFERAHALVRDPGRRLADVAVAAGYADQAHLTREWKAFSGLTPTAWRAQELAYVQAVDGPADLSSGT</sequence>
<comment type="caution">
    <text evidence="5">The sequence shown here is derived from an EMBL/GenBank/DDBJ whole genome shotgun (WGS) entry which is preliminary data.</text>
</comment>
<evidence type="ECO:0000259" key="4">
    <source>
        <dbReference type="PROSITE" id="PS01124"/>
    </source>
</evidence>
<feature type="domain" description="HTH araC/xylS-type" evidence="4">
    <location>
        <begin position="174"/>
        <end position="261"/>
    </location>
</feature>
<dbReference type="InterPro" id="IPR050204">
    <property type="entry name" value="AraC_XylS_family_regulators"/>
</dbReference>
<reference evidence="5 6" key="1">
    <citation type="journal article" date="2013" name="ISME J.">
        <title>A metabolic model for members of the genus Tetrasphaera involved in enhanced biological phosphorus removal.</title>
        <authorList>
            <person name="Kristiansen R."/>
            <person name="Nguyen H.T.T."/>
            <person name="Saunders A.M."/>
            <person name="Nielsen J.L."/>
            <person name="Wimmer R."/>
            <person name="Le V.Q."/>
            <person name="McIlroy S.J."/>
            <person name="Petrovski S."/>
            <person name="Seviour R.J."/>
            <person name="Calteau A."/>
            <person name="Nielsen K.L."/>
            <person name="Nielsen P.H."/>
        </authorList>
    </citation>
    <scope>NUCLEOTIDE SEQUENCE [LARGE SCALE GENOMIC DNA]</scope>
    <source>
        <strain evidence="5 6">T1-X7</strain>
    </source>
</reference>
<dbReference type="STRING" id="1194083.BN12_2720006"/>
<dbReference type="RefSeq" id="WP_048555268.1">
    <property type="nucleotide sequence ID" value="NZ_HF570958.1"/>
</dbReference>
<evidence type="ECO:0000256" key="3">
    <source>
        <dbReference type="ARBA" id="ARBA00023163"/>
    </source>
</evidence>
<dbReference type="InterPro" id="IPR009057">
    <property type="entry name" value="Homeodomain-like_sf"/>
</dbReference>
<dbReference type="Proteomes" id="UP000035721">
    <property type="component" value="Unassembled WGS sequence"/>
</dbReference>
<dbReference type="PANTHER" id="PTHR46796">
    <property type="entry name" value="HTH-TYPE TRANSCRIPTIONAL ACTIVATOR RHAS-RELATED"/>
    <property type="match status" value="1"/>
</dbReference>
<dbReference type="SUPFAM" id="SSF46689">
    <property type="entry name" value="Homeodomain-like"/>
    <property type="match status" value="1"/>
</dbReference>
<dbReference type="Gene3D" id="1.10.10.60">
    <property type="entry name" value="Homeodomain-like"/>
    <property type="match status" value="1"/>
</dbReference>
<evidence type="ECO:0000313" key="6">
    <source>
        <dbReference type="Proteomes" id="UP000035721"/>
    </source>
</evidence>
<protein>
    <submittedName>
        <fullName evidence="5">Putative AraC family transcriptional regulator</fullName>
    </submittedName>
</protein>
<gene>
    <name evidence="5" type="ORF">BN12_2720006</name>
</gene>
<dbReference type="GO" id="GO:0003700">
    <property type="term" value="F:DNA-binding transcription factor activity"/>
    <property type="evidence" value="ECO:0007669"/>
    <property type="project" value="InterPro"/>
</dbReference>
<keyword evidence="6" id="KW-1185">Reference proteome</keyword>
<dbReference type="SMART" id="SM00342">
    <property type="entry name" value="HTH_ARAC"/>
    <property type="match status" value="1"/>
</dbReference>
<name>A0A077LZL0_9MICO</name>
<dbReference type="OrthoDB" id="2559672at2"/>
<evidence type="ECO:0000256" key="1">
    <source>
        <dbReference type="ARBA" id="ARBA00023015"/>
    </source>
</evidence>
<dbReference type="Pfam" id="PF12833">
    <property type="entry name" value="HTH_18"/>
    <property type="match status" value="1"/>
</dbReference>
<keyword evidence="2" id="KW-0238">DNA-binding</keyword>
<accession>A0A077LZL0</accession>
<dbReference type="EMBL" id="CAJB01000193">
    <property type="protein sequence ID" value="CCH78312.1"/>
    <property type="molecule type" value="Genomic_DNA"/>
</dbReference>
<evidence type="ECO:0000313" key="5">
    <source>
        <dbReference type="EMBL" id="CCH78312.1"/>
    </source>
</evidence>
<dbReference type="InterPro" id="IPR018060">
    <property type="entry name" value="HTH_AraC"/>
</dbReference>
<evidence type="ECO:0000256" key="2">
    <source>
        <dbReference type="ARBA" id="ARBA00023125"/>
    </source>
</evidence>
<dbReference type="PROSITE" id="PS01124">
    <property type="entry name" value="HTH_ARAC_FAMILY_2"/>
    <property type="match status" value="1"/>
</dbReference>
<dbReference type="PANTHER" id="PTHR46796:SF15">
    <property type="entry name" value="BLL1074 PROTEIN"/>
    <property type="match status" value="1"/>
</dbReference>
<dbReference type="GO" id="GO:0043565">
    <property type="term" value="F:sequence-specific DNA binding"/>
    <property type="evidence" value="ECO:0007669"/>
    <property type="project" value="InterPro"/>
</dbReference>
<keyword evidence="3" id="KW-0804">Transcription</keyword>
<keyword evidence="1" id="KW-0805">Transcription regulation</keyword>